<dbReference type="Proteomes" id="UP000325797">
    <property type="component" value="Chromosome"/>
</dbReference>
<evidence type="ECO:0000313" key="2">
    <source>
        <dbReference type="EMBL" id="QEX23068.1"/>
    </source>
</evidence>
<accession>A0A5J6MZ80</accession>
<evidence type="ECO:0000256" key="1">
    <source>
        <dbReference type="SAM" id="MobiDB-lite"/>
    </source>
</evidence>
<reference evidence="2 3" key="1">
    <citation type="submission" date="2019-08" db="EMBL/GenBank/DDBJ databases">
        <title>Hyperibacter terrae gen. nov., sp. nov. and Hyperibacter viscosus sp. nov., two new members in the family Rhodospirillaceae isolated from the rhizosphere of Hypericum perforatum.</title>
        <authorList>
            <person name="Noviana Z."/>
        </authorList>
    </citation>
    <scope>NUCLEOTIDE SEQUENCE [LARGE SCALE GENOMIC DNA]</scope>
    <source>
        <strain evidence="2 3">R5959</strain>
    </source>
</reference>
<feature type="region of interest" description="Disordered" evidence="1">
    <location>
        <begin position="76"/>
        <end position="99"/>
    </location>
</feature>
<keyword evidence="3" id="KW-1185">Reference proteome</keyword>
<name>A0A5J6MZ80_9PROT</name>
<evidence type="ECO:0000313" key="3">
    <source>
        <dbReference type="Proteomes" id="UP000325797"/>
    </source>
</evidence>
<proteinExistence type="predicted"/>
<dbReference type="AlphaFoldDB" id="A0A5J6MZ80"/>
<protein>
    <submittedName>
        <fullName evidence="2">Uncharacterized protein</fullName>
    </submittedName>
</protein>
<feature type="region of interest" description="Disordered" evidence="1">
    <location>
        <begin position="1"/>
        <end position="43"/>
    </location>
</feature>
<organism evidence="2 3">
    <name type="scientific">Hypericibacter adhaerens</name>
    <dbReference type="NCBI Taxonomy" id="2602016"/>
    <lineage>
        <taxon>Bacteria</taxon>
        <taxon>Pseudomonadati</taxon>
        <taxon>Pseudomonadota</taxon>
        <taxon>Alphaproteobacteria</taxon>
        <taxon>Rhodospirillales</taxon>
        <taxon>Dongiaceae</taxon>
        <taxon>Hypericibacter</taxon>
    </lineage>
</organism>
<sequence>MRLLGVGEAAIGKREDAGGDQQDGDETHETISPVAIADDEADTGGAKLGLRASLPSYPALTARELPRSCQRFNGLTRFPAVSGEAAGEKGNARRSRRDS</sequence>
<dbReference type="EMBL" id="CP042582">
    <property type="protein sequence ID" value="QEX23068.1"/>
    <property type="molecule type" value="Genomic_DNA"/>
</dbReference>
<dbReference type="KEGG" id="hadh:FRZ61_30030"/>
<gene>
    <name evidence="2" type="ORF">FRZ61_30030</name>
</gene>
<feature type="compositionally biased region" description="Basic and acidic residues" evidence="1">
    <location>
        <begin position="86"/>
        <end position="99"/>
    </location>
</feature>